<keyword evidence="2" id="KW-1185">Reference proteome</keyword>
<comment type="caution">
    <text evidence="1">The sequence shown here is derived from an EMBL/GenBank/DDBJ whole genome shotgun (WGS) entry which is preliminary data.</text>
</comment>
<accession>A0A554VP26</accession>
<reference evidence="1 2" key="1">
    <citation type="submission" date="2019-07" db="EMBL/GenBank/DDBJ databases">
        <title>The draft genome sequence of Aquimarina algiphila M91.</title>
        <authorList>
            <person name="Meng X."/>
        </authorList>
    </citation>
    <scope>NUCLEOTIDE SEQUENCE [LARGE SCALE GENOMIC DNA]</scope>
    <source>
        <strain evidence="1 2">M91</strain>
    </source>
</reference>
<dbReference type="Proteomes" id="UP000318833">
    <property type="component" value="Unassembled WGS sequence"/>
</dbReference>
<dbReference type="RefSeq" id="WP_143915724.1">
    <property type="nucleotide sequence ID" value="NZ_CANMIK010000008.1"/>
</dbReference>
<name>A0A554VP26_9FLAO</name>
<protein>
    <submittedName>
        <fullName evidence="1">Uncharacterized protein</fullName>
    </submittedName>
</protein>
<dbReference type="AlphaFoldDB" id="A0A554VP26"/>
<proteinExistence type="predicted"/>
<dbReference type="EMBL" id="VLNR01000008">
    <property type="protein sequence ID" value="TSE10158.1"/>
    <property type="molecule type" value="Genomic_DNA"/>
</dbReference>
<evidence type="ECO:0000313" key="2">
    <source>
        <dbReference type="Proteomes" id="UP000318833"/>
    </source>
</evidence>
<evidence type="ECO:0000313" key="1">
    <source>
        <dbReference type="EMBL" id="TSE10158.1"/>
    </source>
</evidence>
<gene>
    <name evidence="1" type="ORF">FOF46_05300</name>
</gene>
<sequence>MLKKEIHDKNRVLPIQHMPNITYERNVFNLLQINPDHFDQCVQNNKTYALLLRNWVEECLEQNTPVKTVAKKIKQSGVLHYMELKPKLKFAI</sequence>
<dbReference type="OrthoDB" id="1164905at2"/>
<organism evidence="1 2">
    <name type="scientific">Aquimarina algiphila</name>
    <dbReference type="NCBI Taxonomy" id="2047982"/>
    <lineage>
        <taxon>Bacteria</taxon>
        <taxon>Pseudomonadati</taxon>
        <taxon>Bacteroidota</taxon>
        <taxon>Flavobacteriia</taxon>
        <taxon>Flavobacteriales</taxon>
        <taxon>Flavobacteriaceae</taxon>
        <taxon>Aquimarina</taxon>
    </lineage>
</organism>